<keyword evidence="2" id="KW-0732">Signal</keyword>
<dbReference type="Proteomes" id="UP000035680">
    <property type="component" value="Unassembled WGS sequence"/>
</dbReference>
<feature type="compositionally biased region" description="Basic and acidic residues" evidence="1">
    <location>
        <begin position="94"/>
        <end position="108"/>
    </location>
</feature>
<reference evidence="3" key="1">
    <citation type="submission" date="2014-07" db="EMBL/GenBank/DDBJ databases">
        <authorList>
            <person name="Martin A.A"/>
            <person name="De Silva N."/>
        </authorList>
    </citation>
    <scope>NUCLEOTIDE SEQUENCE</scope>
</reference>
<feature type="compositionally biased region" description="Basic and acidic residues" evidence="1">
    <location>
        <begin position="196"/>
        <end position="216"/>
    </location>
</feature>
<organism evidence="3 4">
    <name type="scientific">Strongyloides venezuelensis</name>
    <name type="common">Threadworm</name>
    <dbReference type="NCBI Taxonomy" id="75913"/>
    <lineage>
        <taxon>Eukaryota</taxon>
        <taxon>Metazoa</taxon>
        <taxon>Ecdysozoa</taxon>
        <taxon>Nematoda</taxon>
        <taxon>Chromadorea</taxon>
        <taxon>Rhabditida</taxon>
        <taxon>Tylenchina</taxon>
        <taxon>Panagrolaimomorpha</taxon>
        <taxon>Strongyloidoidea</taxon>
        <taxon>Strongyloididae</taxon>
        <taxon>Strongyloides</taxon>
    </lineage>
</organism>
<sequence>MNIKEYFYILFFLFFIVFPSSGCSNGSKPNKREKLSVKKKPKINQKKKTSTAKKSEPVANNNNTVTSNKDNKKSIGRKSVKPPRFYPDANQMRFDGKKEASLRAEKTQSKTSPVEKNSRKVDDVKVEKIKTLSENNKIVLDKTLPSSKSVIKKAMVKNVIVKDPIHNQGKNSLIEGGLQSSKRENKNDEEMSSPDLNKETKDETTNARDKITDNTKEPSQAVVMAKKEKRHDDRRPKKIELDEKEKLIAAGAIAKKKKTDYPTMDDVLSDWDTEKEKSAQTGGKGAPVENGNKLNVGNKSDGESKPDNEKKLDSGNKKPENDKQLDVKNQN</sequence>
<reference evidence="4" key="2">
    <citation type="submission" date="2015-08" db="UniProtKB">
        <authorList>
            <consortium name="WormBaseParasite"/>
        </authorList>
    </citation>
    <scope>IDENTIFICATION</scope>
</reference>
<evidence type="ECO:0000256" key="1">
    <source>
        <dbReference type="SAM" id="MobiDB-lite"/>
    </source>
</evidence>
<dbReference type="WBParaSite" id="SVE_1767900.1">
    <property type="protein sequence ID" value="SVE_1767900.1"/>
    <property type="gene ID" value="SVE_1767900"/>
</dbReference>
<feature type="chain" id="PRO_5005330284" evidence="2">
    <location>
        <begin position="23"/>
        <end position="331"/>
    </location>
</feature>
<feature type="region of interest" description="Disordered" evidence="1">
    <location>
        <begin position="168"/>
        <end position="331"/>
    </location>
</feature>
<proteinExistence type="predicted"/>
<evidence type="ECO:0000313" key="3">
    <source>
        <dbReference type="Proteomes" id="UP000035680"/>
    </source>
</evidence>
<feature type="region of interest" description="Disordered" evidence="1">
    <location>
        <begin position="24"/>
        <end position="121"/>
    </location>
</feature>
<keyword evidence="3" id="KW-1185">Reference proteome</keyword>
<accession>A0A0K0FZ02</accession>
<feature type="compositionally biased region" description="Basic and acidic residues" evidence="1">
    <location>
        <begin position="230"/>
        <end position="247"/>
    </location>
</feature>
<protein>
    <submittedName>
        <fullName evidence="4">Lipoprotein</fullName>
    </submittedName>
</protein>
<feature type="compositionally biased region" description="Basic and acidic residues" evidence="1">
    <location>
        <begin position="300"/>
        <end position="331"/>
    </location>
</feature>
<name>A0A0K0FZ02_STRVS</name>
<evidence type="ECO:0000256" key="2">
    <source>
        <dbReference type="SAM" id="SignalP"/>
    </source>
</evidence>
<dbReference type="AlphaFoldDB" id="A0A0K0FZ02"/>
<feature type="compositionally biased region" description="Basic residues" evidence="1">
    <location>
        <begin position="37"/>
        <end position="51"/>
    </location>
</feature>
<evidence type="ECO:0000313" key="4">
    <source>
        <dbReference type="WBParaSite" id="SVE_1767900.1"/>
    </source>
</evidence>
<feature type="signal peptide" evidence="2">
    <location>
        <begin position="1"/>
        <end position="22"/>
    </location>
</feature>